<feature type="region of interest" description="Disordered" evidence="1">
    <location>
        <begin position="1"/>
        <end position="35"/>
    </location>
</feature>
<accession>A0A2T7P3D9</accession>
<keyword evidence="3" id="KW-1185">Reference proteome</keyword>
<comment type="caution">
    <text evidence="2">The sequence shown here is derived from an EMBL/GenBank/DDBJ whole genome shotgun (WGS) entry which is preliminary data.</text>
</comment>
<dbReference type="AlphaFoldDB" id="A0A2T7P3D9"/>
<dbReference type="Proteomes" id="UP000245119">
    <property type="component" value="Linkage Group LG6"/>
</dbReference>
<organism evidence="2 3">
    <name type="scientific">Pomacea canaliculata</name>
    <name type="common">Golden apple snail</name>
    <dbReference type="NCBI Taxonomy" id="400727"/>
    <lineage>
        <taxon>Eukaryota</taxon>
        <taxon>Metazoa</taxon>
        <taxon>Spiralia</taxon>
        <taxon>Lophotrochozoa</taxon>
        <taxon>Mollusca</taxon>
        <taxon>Gastropoda</taxon>
        <taxon>Caenogastropoda</taxon>
        <taxon>Architaenioglossa</taxon>
        <taxon>Ampullarioidea</taxon>
        <taxon>Ampullariidae</taxon>
        <taxon>Pomacea</taxon>
    </lineage>
</organism>
<protein>
    <submittedName>
        <fullName evidence="2">Uncharacterized protein</fullName>
    </submittedName>
</protein>
<feature type="region of interest" description="Disordered" evidence="1">
    <location>
        <begin position="102"/>
        <end position="125"/>
    </location>
</feature>
<evidence type="ECO:0000313" key="3">
    <source>
        <dbReference type="Proteomes" id="UP000245119"/>
    </source>
</evidence>
<sequence length="197" mass="21776">MPLGMPEGVQFKHPADSSCPEKKGSSLPKMSRTQRSNLTLRQFTPPDIVNETPSYSLVSSPLEEEAFNYEGLDRESGNTEDDVVTRNAANMDTARALIFIPQPSTSREEEQPSTSRQADVRAVETNDITVSSGSATGGIRQASFAMDNNMNYLWRTAEYLARYAGNWVWGRVTAALLHQPQAAPAQPREYFNTLIGC</sequence>
<dbReference type="EMBL" id="PZQS01000006">
    <property type="protein sequence ID" value="PVD27944.1"/>
    <property type="molecule type" value="Genomic_DNA"/>
</dbReference>
<proteinExistence type="predicted"/>
<evidence type="ECO:0000313" key="2">
    <source>
        <dbReference type="EMBL" id="PVD27944.1"/>
    </source>
</evidence>
<evidence type="ECO:0000256" key="1">
    <source>
        <dbReference type="SAM" id="MobiDB-lite"/>
    </source>
</evidence>
<feature type="compositionally biased region" description="Basic and acidic residues" evidence="1">
    <location>
        <begin position="13"/>
        <end position="24"/>
    </location>
</feature>
<name>A0A2T7P3D9_POMCA</name>
<reference evidence="2 3" key="1">
    <citation type="submission" date="2018-04" db="EMBL/GenBank/DDBJ databases">
        <title>The genome of golden apple snail Pomacea canaliculata provides insight into stress tolerance and invasive adaptation.</title>
        <authorList>
            <person name="Liu C."/>
            <person name="Liu B."/>
            <person name="Ren Y."/>
            <person name="Zhang Y."/>
            <person name="Wang H."/>
            <person name="Li S."/>
            <person name="Jiang F."/>
            <person name="Yin L."/>
            <person name="Zhang G."/>
            <person name="Qian W."/>
            <person name="Fan W."/>
        </authorList>
    </citation>
    <scope>NUCLEOTIDE SEQUENCE [LARGE SCALE GENOMIC DNA]</scope>
    <source>
        <strain evidence="2">SZHN2017</strain>
        <tissue evidence="2">Muscle</tissue>
    </source>
</reference>
<gene>
    <name evidence="2" type="ORF">C0Q70_10520</name>
</gene>